<dbReference type="PROSITE" id="PS50011">
    <property type="entry name" value="PROTEIN_KINASE_DOM"/>
    <property type="match status" value="1"/>
</dbReference>
<proteinExistence type="predicted"/>
<dbReference type="PROSITE" id="PS00108">
    <property type="entry name" value="PROTEIN_KINASE_ST"/>
    <property type="match status" value="1"/>
</dbReference>
<dbReference type="GO" id="GO:0005524">
    <property type="term" value="F:ATP binding"/>
    <property type="evidence" value="ECO:0007669"/>
    <property type="project" value="UniProtKB-UniRule"/>
</dbReference>
<dbReference type="Gene3D" id="2.60.40.10">
    <property type="entry name" value="Immunoglobulins"/>
    <property type="match status" value="3"/>
</dbReference>
<dbReference type="PANTHER" id="PTHR45707">
    <property type="entry name" value="C2 CALCIUM/LIPID-BINDING PLANT PHOSPHORIBOSYLTRANSFERASE FAMILY PROTEIN"/>
    <property type="match status" value="1"/>
</dbReference>
<dbReference type="InterPro" id="IPR000535">
    <property type="entry name" value="MSP_dom"/>
</dbReference>
<name>A0A835F8C6_9POAL</name>
<evidence type="ECO:0000256" key="4">
    <source>
        <dbReference type="ARBA" id="ARBA00022840"/>
    </source>
</evidence>
<dbReference type="InterPro" id="IPR008962">
    <property type="entry name" value="PapD-like_sf"/>
</dbReference>
<dbReference type="FunFam" id="3.30.200.20:FF:000465">
    <property type="entry name" value="Cysteine-rich receptor-like protein kinase 6"/>
    <property type="match status" value="1"/>
</dbReference>
<keyword evidence="1" id="KW-0808">Transferase</keyword>
<evidence type="ECO:0000313" key="9">
    <source>
        <dbReference type="Proteomes" id="UP000636709"/>
    </source>
</evidence>
<dbReference type="SMART" id="SM00220">
    <property type="entry name" value="S_TKc"/>
    <property type="match status" value="1"/>
</dbReference>
<keyword evidence="9" id="KW-1185">Reference proteome</keyword>
<evidence type="ECO:0000256" key="3">
    <source>
        <dbReference type="ARBA" id="ARBA00022777"/>
    </source>
</evidence>
<dbReference type="InterPro" id="IPR011009">
    <property type="entry name" value="Kinase-like_dom_sf"/>
</dbReference>
<dbReference type="AlphaFoldDB" id="A0A835F8C6"/>
<sequence length="758" mass="85885">MDEIHNGLNILDSIVEKSVKADNLPLAVLRHITGKFSDEQIIGRGGFGVVYKGTLRNGHNVAVKKLNYYSYTIDDQQFEQEVQSMLMVQHQNIVRLLGYCYHIEKKAWDDKRSFVFVEERQRLLCSEYVSNGTLESHLNDELRGLEWHTRYQIIKGICEGLHHLHNVNKIIHMDLKPANILLDDHMVPKITDFGISRLAEKSGIMGERSYSRPYCAPEYIDNGIMSFKSDIYSLGFIIVDLVTGRKEDPDVTQVVRRWKHRWSKSVIETPFPHNQVLKCLELAQKCKQMDPQDRPNIWDIMVALSEIDSASHPSNSTGSTEQMISCLEDMLGVEPLELHFPFELNKQISCSILLTNDTNDFMAFRITTGNALQYCIHPRKEVVPPRSTCSVNITLQAQEEALQLKHYKDELCVQSTRVDEGLSANSITADVFNKETGNVDKVNLTVVLDIPDMNEELLQVNPTVLRYPAEKNKPLSSSLQLANYTNDYIAFMFSTFSGAKYSSSRSKGIMPPWSTWGIVLNMEASEEAFKDIRQSKDTVLVRSAVVSKDLKPEDVSVAVFEKQTESHNVELDVVFEGSPQPQLPTPVSALICDEEEEAEKEVNNKLQLNATAKIWLGPVDKPFVQVYPLELRFPFEPNKPICCPISLINKTEGEVYFTIIPTNPDRYACPETFKGTVQPRSTCAVTVTMKKQPHPPTNMGQFRILLGTSWVIRDLVTSTRDEEFRKVTEKGGKAHEVSLMAVICYPDPASETMSNEVI</sequence>
<dbReference type="Gene3D" id="3.30.200.20">
    <property type="entry name" value="Phosphorylase Kinase, domain 1"/>
    <property type="match status" value="1"/>
</dbReference>
<reference evidence="8" key="1">
    <citation type="submission" date="2020-07" db="EMBL/GenBank/DDBJ databases">
        <title>Genome sequence and genetic diversity analysis of an under-domesticated orphan crop, white fonio (Digitaria exilis).</title>
        <authorList>
            <person name="Bennetzen J.L."/>
            <person name="Chen S."/>
            <person name="Ma X."/>
            <person name="Wang X."/>
            <person name="Yssel A.E.J."/>
            <person name="Chaluvadi S.R."/>
            <person name="Johnson M."/>
            <person name="Gangashetty P."/>
            <person name="Hamidou F."/>
            <person name="Sanogo M.D."/>
            <person name="Zwaenepoel A."/>
            <person name="Wallace J."/>
            <person name="Van De Peer Y."/>
            <person name="Van Deynze A."/>
        </authorList>
    </citation>
    <scope>NUCLEOTIDE SEQUENCE</scope>
    <source>
        <tissue evidence="8">Leaves</tissue>
    </source>
</reference>
<dbReference type="PROSITE" id="PS00107">
    <property type="entry name" value="PROTEIN_KINASE_ATP"/>
    <property type="match status" value="1"/>
</dbReference>
<accession>A0A835F8C6</accession>
<dbReference type="Proteomes" id="UP000636709">
    <property type="component" value="Unassembled WGS sequence"/>
</dbReference>
<dbReference type="OrthoDB" id="693206at2759"/>
<dbReference type="EMBL" id="JACEFO010001605">
    <property type="protein sequence ID" value="KAF8731659.1"/>
    <property type="molecule type" value="Genomic_DNA"/>
</dbReference>
<feature type="domain" description="MSP" evidence="7">
    <location>
        <begin position="330"/>
        <end position="449"/>
    </location>
</feature>
<feature type="domain" description="Protein kinase" evidence="6">
    <location>
        <begin position="36"/>
        <end position="315"/>
    </location>
</feature>
<dbReference type="InterPro" id="IPR017441">
    <property type="entry name" value="Protein_kinase_ATP_BS"/>
</dbReference>
<evidence type="ECO:0000259" key="7">
    <source>
        <dbReference type="PROSITE" id="PS50202"/>
    </source>
</evidence>
<dbReference type="PANTHER" id="PTHR45707:SF50">
    <property type="entry name" value="VESICLE-ASSOCIATED PROTEIN 1-1"/>
    <property type="match status" value="1"/>
</dbReference>
<dbReference type="SUPFAM" id="SSF56112">
    <property type="entry name" value="Protein kinase-like (PK-like)"/>
    <property type="match status" value="1"/>
</dbReference>
<evidence type="ECO:0000313" key="8">
    <source>
        <dbReference type="EMBL" id="KAF8731659.1"/>
    </source>
</evidence>
<dbReference type="GO" id="GO:0004672">
    <property type="term" value="F:protein kinase activity"/>
    <property type="evidence" value="ECO:0007669"/>
    <property type="project" value="InterPro"/>
</dbReference>
<evidence type="ECO:0000256" key="2">
    <source>
        <dbReference type="ARBA" id="ARBA00022741"/>
    </source>
</evidence>
<evidence type="ECO:0000256" key="1">
    <source>
        <dbReference type="ARBA" id="ARBA00022679"/>
    </source>
</evidence>
<evidence type="ECO:0008006" key="10">
    <source>
        <dbReference type="Google" id="ProtNLM"/>
    </source>
</evidence>
<organism evidence="8 9">
    <name type="scientific">Digitaria exilis</name>
    <dbReference type="NCBI Taxonomy" id="1010633"/>
    <lineage>
        <taxon>Eukaryota</taxon>
        <taxon>Viridiplantae</taxon>
        <taxon>Streptophyta</taxon>
        <taxon>Embryophyta</taxon>
        <taxon>Tracheophyta</taxon>
        <taxon>Spermatophyta</taxon>
        <taxon>Magnoliopsida</taxon>
        <taxon>Liliopsida</taxon>
        <taxon>Poales</taxon>
        <taxon>Poaceae</taxon>
        <taxon>PACMAD clade</taxon>
        <taxon>Panicoideae</taxon>
        <taxon>Panicodae</taxon>
        <taxon>Paniceae</taxon>
        <taxon>Anthephorinae</taxon>
        <taxon>Digitaria</taxon>
    </lineage>
</organism>
<feature type="binding site" evidence="5">
    <location>
        <position position="65"/>
    </location>
    <ligand>
        <name>ATP</name>
        <dbReference type="ChEBI" id="CHEBI:30616"/>
    </ligand>
</feature>
<feature type="domain" description="MSP" evidence="7">
    <location>
        <begin position="457"/>
        <end position="578"/>
    </location>
</feature>
<dbReference type="InterPro" id="IPR013783">
    <property type="entry name" value="Ig-like_fold"/>
</dbReference>
<evidence type="ECO:0000259" key="6">
    <source>
        <dbReference type="PROSITE" id="PS50011"/>
    </source>
</evidence>
<dbReference type="PROSITE" id="PS50202">
    <property type="entry name" value="MSP"/>
    <property type="match status" value="2"/>
</dbReference>
<dbReference type="Pfam" id="PF00635">
    <property type="entry name" value="Motile_Sperm"/>
    <property type="match status" value="3"/>
</dbReference>
<keyword evidence="2 5" id="KW-0547">Nucleotide-binding</keyword>
<dbReference type="InterPro" id="IPR008271">
    <property type="entry name" value="Ser/Thr_kinase_AS"/>
</dbReference>
<keyword evidence="4 5" id="KW-0067">ATP-binding</keyword>
<keyword evidence="3" id="KW-0418">Kinase</keyword>
<evidence type="ECO:0000256" key="5">
    <source>
        <dbReference type="PROSITE-ProRule" id="PRU10141"/>
    </source>
</evidence>
<dbReference type="Gene3D" id="1.10.510.10">
    <property type="entry name" value="Transferase(Phosphotransferase) domain 1"/>
    <property type="match status" value="1"/>
</dbReference>
<gene>
    <name evidence="8" type="ORF">HU200_015587</name>
</gene>
<dbReference type="SUPFAM" id="SSF49354">
    <property type="entry name" value="PapD-like"/>
    <property type="match status" value="3"/>
</dbReference>
<protein>
    <recommendedName>
        <fullName evidence="10">Protein kinase domain-containing protein</fullName>
    </recommendedName>
</protein>
<dbReference type="Pfam" id="PF00069">
    <property type="entry name" value="Pkinase"/>
    <property type="match status" value="1"/>
</dbReference>
<dbReference type="InterPro" id="IPR000719">
    <property type="entry name" value="Prot_kinase_dom"/>
</dbReference>
<comment type="caution">
    <text evidence="8">The sequence shown here is derived from an EMBL/GenBank/DDBJ whole genome shotgun (WGS) entry which is preliminary data.</text>
</comment>